<keyword evidence="2 5" id="KW-0812">Transmembrane</keyword>
<gene>
    <name evidence="6" type="ORF">N0V89_012250</name>
</gene>
<evidence type="ECO:0000256" key="3">
    <source>
        <dbReference type="ARBA" id="ARBA00022989"/>
    </source>
</evidence>
<dbReference type="GO" id="GO:0012505">
    <property type="term" value="C:endomembrane system"/>
    <property type="evidence" value="ECO:0007669"/>
    <property type="project" value="UniProtKB-SubCell"/>
</dbReference>
<sequence length="119" mass="13405">MDDLGFHFFPSLLLSLDALLLSPPWPSSPVNPRASLISLISSTVIAFLYWFWIELCYSRNGFYPYPIFSLLNTPQRIGLFAASGVAMWAVGAGLRWCYRVINGIEADPTLECEEDKKAR</sequence>
<dbReference type="PANTHER" id="PTHR10989">
    <property type="entry name" value="ANDROGEN-INDUCED PROTEIN 1-RELATED"/>
    <property type="match status" value="1"/>
</dbReference>
<evidence type="ECO:0000313" key="6">
    <source>
        <dbReference type="EMBL" id="KAJ4344507.1"/>
    </source>
</evidence>
<evidence type="ECO:0000256" key="1">
    <source>
        <dbReference type="ARBA" id="ARBA00004127"/>
    </source>
</evidence>
<dbReference type="GeneID" id="80915780"/>
<dbReference type="Proteomes" id="UP001140513">
    <property type="component" value="Unassembled WGS sequence"/>
</dbReference>
<evidence type="ECO:0000313" key="7">
    <source>
        <dbReference type="Proteomes" id="UP001140513"/>
    </source>
</evidence>
<keyword evidence="3 5" id="KW-1133">Transmembrane helix</keyword>
<comment type="caution">
    <text evidence="6">The sequence shown here is derived from an EMBL/GenBank/DDBJ whole genome shotgun (WGS) entry which is preliminary data.</text>
</comment>
<reference evidence="6" key="1">
    <citation type="submission" date="2022-10" db="EMBL/GenBank/DDBJ databases">
        <title>Tapping the CABI collections for fungal endophytes: first genome assemblies for Collariella, Neodidymelliopsis, Ascochyta clinopodiicola, Didymella pomorum, Didymosphaeria variabile, Neocosmospora piperis and Neocucurbitaria cava.</title>
        <authorList>
            <person name="Hill R."/>
        </authorList>
    </citation>
    <scope>NUCLEOTIDE SEQUENCE</scope>
    <source>
        <strain evidence="6">IMI 356815</strain>
    </source>
</reference>
<accession>A0A9W8X8T7</accession>
<dbReference type="RefSeq" id="XP_056064959.1">
    <property type="nucleotide sequence ID" value="XM_056220972.1"/>
</dbReference>
<proteinExistence type="predicted"/>
<organism evidence="6 7">
    <name type="scientific">Didymosphaeria variabile</name>
    <dbReference type="NCBI Taxonomy" id="1932322"/>
    <lineage>
        <taxon>Eukaryota</taxon>
        <taxon>Fungi</taxon>
        <taxon>Dikarya</taxon>
        <taxon>Ascomycota</taxon>
        <taxon>Pezizomycotina</taxon>
        <taxon>Dothideomycetes</taxon>
        <taxon>Pleosporomycetidae</taxon>
        <taxon>Pleosporales</taxon>
        <taxon>Massarineae</taxon>
        <taxon>Didymosphaeriaceae</taxon>
        <taxon>Didymosphaeria</taxon>
    </lineage>
</organism>
<feature type="transmembrane region" description="Helical" evidence="5">
    <location>
        <begin position="34"/>
        <end position="53"/>
    </location>
</feature>
<dbReference type="OrthoDB" id="1898221at2759"/>
<dbReference type="GO" id="GO:0016020">
    <property type="term" value="C:membrane"/>
    <property type="evidence" value="ECO:0007669"/>
    <property type="project" value="InterPro"/>
</dbReference>
<dbReference type="PANTHER" id="PTHR10989:SF16">
    <property type="entry name" value="AT02829P-RELATED"/>
    <property type="match status" value="1"/>
</dbReference>
<dbReference type="InterPro" id="IPR006838">
    <property type="entry name" value="ADTRP_AIG1"/>
</dbReference>
<name>A0A9W8X8T7_9PLEO</name>
<evidence type="ECO:0000256" key="4">
    <source>
        <dbReference type="ARBA" id="ARBA00023136"/>
    </source>
</evidence>
<keyword evidence="4 5" id="KW-0472">Membrane</keyword>
<evidence type="ECO:0000256" key="5">
    <source>
        <dbReference type="SAM" id="Phobius"/>
    </source>
</evidence>
<protein>
    <submittedName>
        <fullName evidence="6">Uncharacterized protein</fullName>
    </submittedName>
</protein>
<dbReference type="Pfam" id="PF04750">
    <property type="entry name" value="Far-17a_AIG1"/>
    <property type="match status" value="1"/>
</dbReference>
<dbReference type="AlphaFoldDB" id="A0A9W8X8T7"/>
<dbReference type="EMBL" id="JAPEUX010000010">
    <property type="protein sequence ID" value="KAJ4344507.1"/>
    <property type="molecule type" value="Genomic_DNA"/>
</dbReference>
<keyword evidence="7" id="KW-1185">Reference proteome</keyword>
<comment type="subcellular location">
    <subcellularLocation>
        <location evidence="1">Endomembrane system</location>
        <topology evidence="1">Multi-pass membrane protein</topology>
    </subcellularLocation>
</comment>
<evidence type="ECO:0000256" key="2">
    <source>
        <dbReference type="ARBA" id="ARBA00022692"/>
    </source>
</evidence>